<dbReference type="RefSeq" id="WP_133534964.1">
    <property type="nucleotide sequence ID" value="NZ_SNYH01000002.1"/>
</dbReference>
<comment type="caution">
    <text evidence="1">The sequence shown here is derived from an EMBL/GenBank/DDBJ whole genome shotgun (WGS) entry which is preliminary data.</text>
</comment>
<organism evidence="1 2">
    <name type="scientific">Tenacibaculum caenipelagi</name>
    <dbReference type="NCBI Taxonomy" id="1325435"/>
    <lineage>
        <taxon>Bacteria</taxon>
        <taxon>Pseudomonadati</taxon>
        <taxon>Bacteroidota</taxon>
        <taxon>Flavobacteriia</taxon>
        <taxon>Flavobacteriales</taxon>
        <taxon>Flavobacteriaceae</taxon>
        <taxon>Tenacibaculum</taxon>
    </lineage>
</organism>
<evidence type="ECO:0000313" key="2">
    <source>
        <dbReference type="Proteomes" id="UP000295390"/>
    </source>
</evidence>
<dbReference type="OrthoDB" id="1202121at2"/>
<dbReference type="Proteomes" id="UP000295390">
    <property type="component" value="Unassembled WGS sequence"/>
</dbReference>
<gene>
    <name evidence="1" type="ORF">DFQ07_0789</name>
</gene>
<dbReference type="AlphaFoldDB" id="A0A4R6TH15"/>
<reference evidence="1 2" key="1">
    <citation type="submission" date="2019-03" db="EMBL/GenBank/DDBJ databases">
        <title>Genomic Encyclopedia of Type Strains, Phase III (KMG-III): the genomes of soil and plant-associated and newly described type strains.</title>
        <authorList>
            <person name="Whitman W."/>
        </authorList>
    </citation>
    <scope>NUCLEOTIDE SEQUENCE [LARGE SCALE GENOMIC DNA]</scope>
    <source>
        <strain evidence="1 2">CECT 8283</strain>
    </source>
</reference>
<keyword evidence="2" id="KW-1185">Reference proteome</keyword>
<protein>
    <submittedName>
        <fullName evidence="1">Uncharacterized protein</fullName>
    </submittedName>
</protein>
<sequence length="109" mass="12692">MTFKLTTYKTLKGTKKILELKKKRKTEAIVYKDDKPSYYVNCFDLQTESNVIMNSLVLSQQRCIQEVIKEIGKKNNVNLSIQEAPFLAFEKSVEYTEVELPPLPESWLN</sequence>
<accession>A0A4R6TH15</accession>
<proteinExistence type="predicted"/>
<evidence type="ECO:0000313" key="1">
    <source>
        <dbReference type="EMBL" id="TDQ28419.1"/>
    </source>
</evidence>
<name>A0A4R6TH15_9FLAO</name>
<dbReference type="EMBL" id="SNYH01000002">
    <property type="protein sequence ID" value="TDQ28419.1"/>
    <property type="molecule type" value="Genomic_DNA"/>
</dbReference>